<comment type="similarity">
    <text evidence="1">Belongs to the ROK (NagC/XylR) family.</text>
</comment>
<dbReference type="PANTHER" id="PTHR18964">
    <property type="entry name" value="ROK (REPRESSOR, ORF, KINASE) FAMILY"/>
    <property type="match status" value="1"/>
</dbReference>
<keyword evidence="2" id="KW-0808">Transferase</keyword>
<dbReference type="CDD" id="cd24073">
    <property type="entry name" value="ASKHA_ATPase_ROK_CYANR"/>
    <property type="match status" value="1"/>
</dbReference>
<dbReference type="AlphaFoldDB" id="A0A2W4CPY6"/>
<name>A0A2W4CPY6_9HYPH</name>
<evidence type="ECO:0000256" key="1">
    <source>
        <dbReference type="ARBA" id="ARBA00006479"/>
    </source>
</evidence>
<evidence type="ECO:0000313" key="2">
    <source>
        <dbReference type="EMBL" id="PZM14649.1"/>
    </source>
</evidence>
<dbReference type="RefSeq" id="WP_111160181.1">
    <property type="nucleotide sequence ID" value="NZ_PCDP01000032.1"/>
</dbReference>
<protein>
    <submittedName>
        <fullName evidence="2">Sugar kinase</fullName>
    </submittedName>
</protein>
<dbReference type="Pfam" id="PF13412">
    <property type="entry name" value="HTH_24"/>
    <property type="match status" value="1"/>
</dbReference>
<keyword evidence="3" id="KW-1185">Reference proteome</keyword>
<dbReference type="Gene3D" id="1.10.10.10">
    <property type="entry name" value="Winged helix-like DNA-binding domain superfamily/Winged helix DNA-binding domain"/>
    <property type="match status" value="1"/>
</dbReference>
<dbReference type="Proteomes" id="UP000248925">
    <property type="component" value="Unassembled WGS sequence"/>
</dbReference>
<dbReference type="InterPro" id="IPR036390">
    <property type="entry name" value="WH_DNA-bd_sf"/>
</dbReference>
<sequence length="392" mass="42019">MKPKGYQATARAMNRCLILNLLRQHGPMSRAELAIATGLSPAAVSFVVSDLIEEKVVKDGSAVSGKTGRRPVPVQIDYDQTIALGFRLMADAVECVATDLETNIIAAMRVTLPRRVPETVVAVLVETLPKLIKLAGRPHSGLAGIGISMPAVISHDQTVCIRSHRFGWDNVPLAQLIANQVRVPVWLEDDTNAYAIAQQLFGLGRHHQNMAVLAVGVGIACAHVIEGKLYRGANGAAGRLGHTIVEPNGRPCECGKQGCLMAYHSEASMVKRWTEQIGVNHEAGSQQFRASLASRDPVVVAIVEEAGRCIGTALADLVNITDPGVIVVGGEAVSLGEPLLQPLRHALALRTFRAPPYLLPDWKDNSWARGAAALVIQKIFDYENNGGVLNVT</sequence>
<dbReference type="PANTHER" id="PTHR18964:SF149">
    <property type="entry name" value="BIFUNCTIONAL UDP-N-ACETYLGLUCOSAMINE 2-EPIMERASE_N-ACETYLMANNOSAMINE KINASE"/>
    <property type="match status" value="1"/>
</dbReference>
<keyword evidence="2" id="KW-0418">Kinase</keyword>
<dbReference type="InterPro" id="IPR000600">
    <property type="entry name" value="ROK"/>
</dbReference>
<dbReference type="Pfam" id="PF00480">
    <property type="entry name" value="ROK"/>
    <property type="match status" value="1"/>
</dbReference>
<dbReference type="OrthoDB" id="9810372at2"/>
<evidence type="ECO:0000313" key="3">
    <source>
        <dbReference type="Proteomes" id="UP000248925"/>
    </source>
</evidence>
<comment type="caution">
    <text evidence="2">The sequence shown here is derived from an EMBL/GenBank/DDBJ whole genome shotgun (WGS) entry which is preliminary data.</text>
</comment>
<reference evidence="2 3" key="1">
    <citation type="journal article" date="2018" name="Sci. Rep.">
        <title>Rhizobium tumorigenes sp. nov., a novel plant tumorigenic bacterium isolated from cane gall tumors on thornless blackberry.</title>
        <authorList>
            <person name="Kuzmanovi N."/>
            <person name="Smalla K."/>
            <person name="Gronow S."/>
            <person name="PuBawska J."/>
        </authorList>
    </citation>
    <scope>NUCLEOTIDE SEQUENCE [LARGE SCALE GENOMIC DNA]</scope>
    <source>
        <strain evidence="2 3">CCBAU 85046</strain>
    </source>
</reference>
<dbReference type="SUPFAM" id="SSF46785">
    <property type="entry name" value="Winged helix' DNA-binding domain"/>
    <property type="match status" value="1"/>
</dbReference>
<organism evidence="2 3">
    <name type="scientific">Rhizobium tubonense</name>
    <dbReference type="NCBI Taxonomy" id="484088"/>
    <lineage>
        <taxon>Bacteria</taxon>
        <taxon>Pseudomonadati</taxon>
        <taxon>Pseudomonadota</taxon>
        <taxon>Alphaproteobacteria</taxon>
        <taxon>Hyphomicrobiales</taxon>
        <taxon>Rhizobiaceae</taxon>
        <taxon>Rhizobium/Agrobacterium group</taxon>
        <taxon>Rhizobium</taxon>
    </lineage>
</organism>
<gene>
    <name evidence="2" type="ORF">CPY51_10315</name>
</gene>
<dbReference type="EMBL" id="PCDP01000032">
    <property type="protein sequence ID" value="PZM14649.1"/>
    <property type="molecule type" value="Genomic_DNA"/>
</dbReference>
<proteinExistence type="inferred from homology"/>
<dbReference type="GO" id="GO:0016301">
    <property type="term" value="F:kinase activity"/>
    <property type="evidence" value="ECO:0007669"/>
    <property type="project" value="UniProtKB-KW"/>
</dbReference>
<dbReference type="InterPro" id="IPR043129">
    <property type="entry name" value="ATPase_NBD"/>
</dbReference>
<dbReference type="InterPro" id="IPR036388">
    <property type="entry name" value="WH-like_DNA-bd_sf"/>
</dbReference>
<dbReference type="Gene3D" id="3.30.420.40">
    <property type="match status" value="2"/>
</dbReference>
<accession>A0A2W4CPY6</accession>
<dbReference type="SUPFAM" id="SSF53067">
    <property type="entry name" value="Actin-like ATPase domain"/>
    <property type="match status" value="1"/>
</dbReference>